<dbReference type="PROSITE" id="PS50005">
    <property type="entry name" value="TPR"/>
    <property type="match status" value="1"/>
</dbReference>
<keyword evidence="5" id="KW-0732">Signal</keyword>
<evidence type="ECO:0000313" key="7">
    <source>
        <dbReference type="Proteomes" id="UP000008743"/>
    </source>
</evidence>
<feature type="chain" id="PRO_5002266572" evidence="5">
    <location>
        <begin position="20"/>
        <end position="798"/>
    </location>
</feature>
<dbReference type="Gene3D" id="1.25.40.10">
    <property type="entry name" value="Tetratricopeptide repeat domain"/>
    <property type="match status" value="1"/>
</dbReference>
<dbReference type="Pfam" id="PF14559">
    <property type="entry name" value="TPR_19"/>
    <property type="match status" value="1"/>
</dbReference>
<protein>
    <submittedName>
        <fullName evidence="6">Uncharacterized protein</fullName>
    </submittedName>
</protein>
<gene>
    <name evidence="6" type="ORF">CAOG_006188</name>
</gene>
<feature type="compositionally biased region" description="Low complexity" evidence="4">
    <location>
        <begin position="124"/>
        <end position="150"/>
    </location>
</feature>
<evidence type="ECO:0000256" key="2">
    <source>
        <dbReference type="ARBA" id="ARBA00022803"/>
    </source>
</evidence>
<proteinExistence type="predicted"/>
<feature type="signal peptide" evidence="5">
    <location>
        <begin position="1"/>
        <end position="19"/>
    </location>
</feature>
<name>A0A0D2WTH2_CAPO3</name>
<accession>A0A0D2WTH2</accession>
<dbReference type="AlphaFoldDB" id="A0A0D2WTH2"/>
<dbReference type="InParanoid" id="A0A0D2WTH2"/>
<dbReference type="EMBL" id="KE346369">
    <property type="protein sequence ID" value="KJE95775.1"/>
    <property type="molecule type" value="Genomic_DNA"/>
</dbReference>
<keyword evidence="1" id="KW-0677">Repeat</keyword>
<sequence>MRLLLVALLLATASATSSSDDAPSSSSSSSPCGRVLLARARQSELTSTKGDQAAAAAAAAAATKKRGPPLAGTPGASSSGSAGSAGAGLKLRQAKFAVAVLSPDGIFPLPPLKSAASNKDEQADASSSSSSSNAQSMNASDASSSSSLSWAAPEDTDSLLAAVPLRYIDAAQMLVHQLRTLGHDVILTSRFDLKLARERQFIVLAAHHLFNRAQFPQSDVAIVKQVLDEAILFNLELVDSEGDENITPEYIELLQDRCVWDASSINAQRLASVGLTSPVEHVALSFAPWLNREYRGLVPMASLTKDVDLLFLGKISSRARELLTLVQQQGINVMALDGSHERGLTMRERDVLIARAKAVIMLHSSEEAASTASYNDENDHQHDHSHAYDQSDAGEGATDDIPDELNLDDEAAGVAPDWATINLALENRVCILIEGLTEASDDHRGSGSSDSDDPFSDAIPSRTQASKLARGVVTDKSLVRFLADAGGLVVFETASELVDLTASLLVDAPDAASERSAIALRGQRTFEQLDASGNLRRQLDAILPDGMTKFAQRLVEGTRLVTQFETHQAGASDQPNVNVRTGHHYPSIVLAADVSLSQRAQKAHQYNPQDALLERAVGLFEKLTQSAPKSSAALAGMGRALFLLGRYKDAAKYLERARRRNEDDPEIYELLGLAQQSLEEYDEASDGFLAALETTIEQESHHGTALGTCPVSVLVHLADVSAQRDDYERLATVISRLMDCAPGNRDALLAFGYASISLEIPENVDWVLTQLGALDGAEQDVADLDQALVKLRQNLSLQ</sequence>
<feature type="compositionally biased region" description="Low complexity" evidence="4">
    <location>
        <begin position="53"/>
        <end position="84"/>
    </location>
</feature>
<dbReference type="SMART" id="SM00028">
    <property type="entry name" value="TPR"/>
    <property type="match status" value="2"/>
</dbReference>
<organism evidence="6 7">
    <name type="scientific">Capsaspora owczarzaki (strain ATCC 30864)</name>
    <dbReference type="NCBI Taxonomy" id="595528"/>
    <lineage>
        <taxon>Eukaryota</taxon>
        <taxon>Filasterea</taxon>
        <taxon>Capsaspora</taxon>
    </lineage>
</organism>
<feature type="repeat" description="TPR" evidence="3">
    <location>
        <begin position="631"/>
        <end position="664"/>
    </location>
</feature>
<dbReference type="InterPro" id="IPR051685">
    <property type="entry name" value="Ycf3/AcsC/BcsC/TPR_MFPF"/>
</dbReference>
<feature type="region of interest" description="Disordered" evidence="4">
    <location>
        <begin position="112"/>
        <end position="150"/>
    </location>
</feature>
<keyword evidence="2 3" id="KW-0802">TPR repeat</keyword>
<keyword evidence="7" id="KW-1185">Reference proteome</keyword>
<evidence type="ECO:0000313" key="6">
    <source>
        <dbReference type="EMBL" id="KJE95775.1"/>
    </source>
</evidence>
<evidence type="ECO:0000256" key="4">
    <source>
        <dbReference type="SAM" id="MobiDB-lite"/>
    </source>
</evidence>
<evidence type="ECO:0000256" key="5">
    <source>
        <dbReference type="SAM" id="SignalP"/>
    </source>
</evidence>
<evidence type="ECO:0000256" key="3">
    <source>
        <dbReference type="PROSITE-ProRule" id="PRU00339"/>
    </source>
</evidence>
<dbReference type="PANTHER" id="PTHR44943:SF8">
    <property type="entry name" value="TPR REPEAT-CONTAINING PROTEIN MJ0263"/>
    <property type="match status" value="1"/>
</dbReference>
<feature type="compositionally biased region" description="Basic and acidic residues" evidence="4">
    <location>
        <begin position="377"/>
        <end position="389"/>
    </location>
</feature>
<dbReference type="RefSeq" id="XP_004345778.2">
    <property type="nucleotide sequence ID" value="XM_004345728.2"/>
</dbReference>
<feature type="region of interest" description="Disordered" evidence="4">
    <location>
        <begin position="40"/>
        <end position="84"/>
    </location>
</feature>
<feature type="region of interest" description="Disordered" evidence="4">
    <location>
        <begin position="369"/>
        <end position="404"/>
    </location>
</feature>
<dbReference type="Proteomes" id="UP000008743">
    <property type="component" value="Unassembled WGS sequence"/>
</dbReference>
<reference evidence="7" key="1">
    <citation type="submission" date="2011-02" db="EMBL/GenBank/DDBJ databases">
        <title>The Genome Sequence of Capsaspora owczarzaki ATCC 30864.</title>
        <authorList>
            <person name="Russ C."/>
            <person name="Cuomo C."/>
            <person name="Burger G."/>
            <person name="Gray M.W."/>
            <person name="Holland P.W.H."/>
            <person name="King N."/>
            <person name="Lang F.B.F."/>
            <person name="Roger A.J."/>
            <person name="Ruiz-Trillo I."/>
            <person name="Young S.K."/>
            <person name="Zeng Q."/>
            <person name="Gargeya S."/>
            <person name="Alvarado L."/>
            <person name="Berlin A."/>
            <person name="Chapman S.B."/>
            <person name="Chen Z."/>
            <person name="Freedman E."/>
            <person name="Gellesch M."/>
            <person name="Goldberg J."/>
            <person name="Griggs A."/>
            <person name="Gujja S."/>
            <person name="Heilman E."/>
            <person name="Heiman D."/>
            <person name="Howarth C."/>
            <person name="Mehta T."/>
            <person name="Neiman D."/>
            <person name="Pearson M."/>
            <person name="Roberts A."/>
            <person name="Saif S."/>
            <person name="Shea T."/>
            <person name="Shenoy N."/>
            <person name="Sisk P."/>
            <person name="Stolte C."/>
            <person name="Sykes S."/>
            <person name="White J."/>
            <person name="Yandava C."/>
            <person name="Haas B."/>
            <person name="Nusbaum C."/>
            <person name="Birren B."/>
        </authorList>
    </citation>
    <scope>NUCLEOTIDE SEQUENCE</scope>
    <source>
        <strain evidence="7">ATCC 30864</strain>
    </source>
</reference>
<dbReference type="InterPro" id="IPR011990">
    <property type="entry name" value="TPR-like_helical_dom_sf"/>
</dbReference>
<dbReference type="PANTHER" id="PTHR44943">
    <property type="entry name" value="CELLULOSE SYNTHASE OPERON PROTEIN C"/>
    <property type="match status" value="1"/>
</dbReference>
<feature type="region of interest" description="Disordered" evidence="4">
    <location>
        <begin position="439"/>
        <end position="459"/>
    </location>
</feature>
<dbReference type="InterPro" id="IPR019734">
    <property type="entry name" value="TPR_rpt"/>
</dbReference>
<evidence type="ECO:0000256" key="1">
    <source>
        <dbReference type="ARBA" id="ARBA00022737"/>
    </source>
</evidence>
<dbReference type="SUPFAM" id="SSF48452">
    <property type="entry name" value="TPR-like"/>
    <property type="match status" value="1"/>
</dbReference>